<evidence type="ECO:0000256" key="11">
    <source>
        <dbReference type="SAM" id="Phobius"/>
    </source>
</evidence>
<dbReference type="GO" id="GO:0020037">
    <property type="term" value="F:heme binding"/>
    <property type="evidence" value="ECO:0007669"/>
    <property type="project" value="InterPro"/>
</dbReference>
<proteinExistence type="inferred from homology"/>
<dbReference type="Gene3D" id="1.10.630.10">
    <property type="entry name" value="Cytochrome P450"/>
    <property type="match status" value="1"/>
</dbReference>
<dbReference type="GO" id="GO:0016705">
    <property type="term" value="F:oxidoreductase activity, acting on paired donors, with incorporation or reduction of molecular oxygen"/>
    <property type="evidence" value="ECO:0007669"/>
    <property type="project" value="InterPro"/>
</dbReference>
<dbReference type="Proteomes" id="UP000807306">
    <property type="component" value="Unassembled WGS sequence"/>
</dbReference>
<evidence type="ECO:0000256" key="4">
    <source>
        <dbReference type="ARBA" id="ARBA00022617"/>
    </source>
</evidence>
<dbReference type="InterPro" id="IPR002401">
    <property type="entry name" value="Cyt_P450_E_grp-I"/>
</dbReference>
<dbReference type="GO" id="GO:0004497">
    <property type="term" value="F:monooxygenase activity"/>
    <property type="evidence" value="ECO:0007669"/>
    <property type="project" value="UniProtKB-KW"/>
</dbReference>
<comment type="similarity">
    <text evidence="3 10">Belongs to the cytochrome P450 family.</text>
</comment>
<evidence type="ECO:0000256" key="7">
    <source>
        <dbReference type="ARBA" id="ARBA00023004"/>
    </source>
</evidence>
<keyword evidence="11" id="KW-1133">Transmembrane helix</keyword>
<dbReference type="GO" id="GO:0005506">
    <property type="term" value="F:iron ion binding"/>
    <property type="evidence" value="ECO:0007669"/>
    <property type="project" value="InterPro"/>
</dbReference>
<gene>
    <name evidence="12" type="ORF">CPB83DRAFT_645732</name>
</gene>
<dbReference type="Pfam" id="PF00067">
    <property type="entry name" value="p450"/>
    <property type="match status" value="2"/>
</dbReference>
<dbReference type="OrthoDB" id="2789670at2759"/>
<dbReference type="InterPro" id="IPR050364">
    <property type="entry name" value="Cytochrome_P450_fung"/>
</dbReference>
<evidence type="ECO:0000313" key="12">
    <source>
        <dbReference type="EMBL" id="KAF9523935.1"/>
    </source>
</evidence>
<evidence type="ECO:0000256" key="5">
    <source>
        <dbReference type="ARBA" id="ARBA00022723"/>
    </source>
</evidence>
<evidence type="ECO:0000256" key="9">
    <source>
        <dbReference type="PIRSR" id="PIRSR602401-1"/>
    </source>
</evidence>
<feature type="transmembrane region" description="Helical" evidence="11">
    <location>
        <begin position="6"/>
        <end position="30"/>
    </location>
</feature>
<feature type="binding site" description="axial binding residue" evidence="9">
    <location>
        <position position="434"/>
    </location>
    <ligand>
        <name>heme</name>
        <dbReference type="ChEBI" id="CHEBI:30413"/>
    </ligand>
    <ligandPart>
        <name>Fe</name>
        <dbReference type="ChEBI" id="CHEBI:18248"/>
    </ligandPart>
</feature>
<dbReference type="InterPro" id="IPR017972">
    <property type="entry name" value="Cyt_P450_CS"/>
</dbReference>
<keyword evidence="11" id="KW-0472">Membrane</keyword>
<keyword evidence="4 9" id="KW-0349">Heme</keyword>
<dbReference type="InterPro" id="IPR036396">
    <property type="entry name" value="Cyt_P450_sf"/>
</dbReference>
<dbReference type="AlphaFoldDB" id="A0A9P6E7J4"/>
<evidence type="ECO:0000313" key="13">
    <source>
        <dbReference type="Proteomes" id="UP000807306"/>
    </source>
</evidence>
<dbReference type="CDD" id="cd11065">
    <property type="entry name" value="CYP64-like"/>
    <property type="match status" value="1"/>
</dbReference>
<comment type="pathway">
    <text evidence="2">Secondary metabolite biosynthesis.</text>
</comment>
<name>A0A9P6E7J4_9AGAR</name>
<reference evidence="12" key="1">
    <citation type="submission" date="2020-11" db="EMBL/GenBank/DDBJ databases">
        <authorList>
            <consortium name="DOE Joint Genome Institute"/>
            <person name="Ahrendt S."/>
            <person name="Riley R."/>
            <person name="Andreopoulos W."/>
            <person name="Labutti K."/>
            <person name="Pangilinan J."/>
            <person name="Ruiz-Duenas F.J."/>
            <person name="Barrasa J.M."/>
            <person name="Sanchez-Garcia M."/>
            <person name="Camarero S."/>
            <person name="Miyauchi S."/>
            <person name="Serrano A."/>
            <person name="Linde D."/>
            <person name="Babiker R."/>
            <person name="Drula E."/>
            <person name="Ayuso-Fernandez I."/>
            <person name="Pacheco R."/>
            <person name="Padilla G."/>
            <person name="Ferreira P."/>
            <person name="Barriuso J."/>
            <person name="Kellner H."/>
            <person name="Castanera R."/>
            <person name="Alfaro M."/>
            <person name="Ramirez L."/>
            <person name="Pisabarro A.G."/>
            <person name="Kuo A."/>
            <person name="Tritt A."/>
            <person name="Lipzen A."/>
            <person name="He G."/>
            <person name="Yan M."/>
            <person name="Ng V."/>
            <person name="Cullen D."/>
            <person name="Martin F."/>
            <person name="Rosso M.-N."/>
            <person name="Henrissat B."/>
            <person name="Hibbett D."/>
            <person name="Martinez A.T."/>
            <person name="Grigoriev I.V."/>
        </authorList>
    </citation>
    <scope>NUCLEOTIDE SEQUENCE</scope>
    <source>
        <strain evidence="12">CBS 506.95</strain>
    </source>
</reference>
<accession>A0A9P6E7J4</accession>
<keyword evidence="13" id="KW-1185">Reference proteome</keyword>
<keyword evidence="5 9" id="KW-0479">Metal-binding</keyword>
<comment type="caution">
    <text evidence="12">The sequence shown here is derived from an EMBL/GenBank/DDBJ whole genome shotgun (WGS) entry which is preliminary data.</text>
</comment>
<evidence type="ECO:0000256" key="6">
    <source>
        <dbReference type="ARBA" id="ARBA00023002"/>
    </source>
</evidence>
<evidence type="ECO:0000256" key="2">
    <source>
        <dbReference type="ARBA" id="ARBA00005179"/>
    </source>
</evidence>
<dbReference type="EMBL" id="MU157907">
    <property type="protein sequence ID" value="KAF9523935.1"/>
    <property type="molecule type" value="Genomic_DNA"/>
</dbReference>
<dbReference type="PRINTS" id="PR00385">
    <property type="entry name" value="P450"/>
</dbReference>
<dbReference type="InterPro" id="IPR001128">
    <property type="entry name" value="Cyt_P450"/>
</dbReference>
<protein>
    <submittedName>
        <fullName evidence="12">Monooxygenase</fullName>
    </submittedName>
</protein>
<evidence type="ECO:0000256" key="1">
    <source>
        <dbReference type="ARBA" id="ARBA00001971"/>
    </source>
</evidence>
<organism evidence="12 13">
    <name type="scientific">Crepidotus variabilis</name>
    <dbReference type="NCBI Taxonomy" id="179855"/>
    <lineage>
        <taxon>Eukaryota</taxon>
        <taxon>Fungi</taxon>
        <taxon>Dikarya</taxon>
        <taxon>Basidiomycota</taxon>
        <taxon>Agaricomycotina</taxon>
        <taxon>Agaricomycetes</taxon>
        <taxon>Agaricomycetidae</taxon>
        <taxon>Agaricales</taxon>
        <taxon>Agaricineae</taxon>
        <taxon>Crepidotaceae</taxon>
        <taxon>Crepidotus</taxon>
    </lineage>
</organism>
<dbReference type="SUPFAM" id="SSF48264">
    <property type="entry name" value="Cytochrome P450"/>
    <property type="match status" value="1"/>
</dbReference>
<keyword evidence="8 10" id="KW-0503">Monooxygenase</keyword>
<sequence>MFLTGAFPAISVATYCLLGVALTLCFIFYFRRPGKLPPGPWRLPLLGNAHQLPSKTPWTVFGQWAKTYGNIIHVDLFGQSIILVNSQKIAFDLMDKRSTNYSDRPIIPIAAMSQVGDTFALQSYNDSWRRQRKMIAQEFTAAGVSRFQSLQEREWRLQVKRILHNPDTIFSEIKLRAGVIAIRALYGYYVRTPNDPMLSNPIEVIREFSRLSTPQTGLAFRFLPRWTPGVTFFKEALDYERLHVAATVAPYEWCKTNLETPKVLVPNVCCDIWEKNSVLDQDGHKQVYNALSSALGGGLDSNASSALTFFMTMILHPEVQQKAQMELDTIIGFDRLPDINDQSRLPYVRAVLAETLRFMPPIPLCIPHALKEDDIYEGYFLPKGAWVIPNIWNMLRDPIVYSDPMTFNPDRYKGDDKAMEQVKNLVFGFGRRGCPGRLFAENSLFVLIATTLATCNISPGLDENGKQVLPNGNYTSGTISFPEPFKITINPRSTNTDALLAEVHELYE</sequence>
<evidence type="ECO:0000256" key="8">
    <source>
        <dbReference type="ARBA" id="ARBA00023033"/>
    </source>
</evidence>
<keyword evidence="11" id="KW-0812">Transmembrane</keyword>
<dbReference type="PROSITE" id="PS00086">
    <property type="entry name" value="CYTOCHROME_P450"/>
    <property type="match status" value="1"/>
</dbReference>
<dbReference type="PANTHER" id="PTHR46300:SF7">
    <property type="entry name" value="P450, PUTATIVE (EUROFUNG)-RELATED"/>
    <property type="match status" value="1"/>
</dbReference>
<evidence type="ECO:0000256" key="10">
    <source>
        <dbReference type="RuleBase" id="RU000461"/>
    </source>
</evidence>
<dbReference type="PANTHER" id="PTHR46300">
    <property type="entry name" value="P450, PUTATIVE (EUROFUNG)-RELATED-RELATED"/>
    <property type="match status" value="1"/>
</dbReference>
<keyword evidence="6 10" id="KW-0560">Oxidoreductase</keyword>
<evidence type="ECO:0000256" key="3">
    <source>
        <dbReference type="ARBA" id="ARBA00010617"/>
    </source>
</evidence>
<dbReference type="PRINTS" id="PR00463">
    <property type="entry name" value="EP450I"/>
</dbReference>
<keyword evidence="7 9" id="KW-0408">Iron</keyword>
<comment type="cofactor">
    <cofactor evidence="1 9">
        <name>heme</name>
        <dbReference type="ChEBI" id="CHEBI:30413"/>
    </cofactor>
</comment>